<evidence type="ECO:0000313" key="2">
    <source>
        <dbReference type="EMBL" id="SEH08414.1"/>
    </source>
</evidence>
<name>A0A1H6FHE4_9GAMM</name>
<dbReference type="EMBL" id="FMSV02000549">
    <property type="protein sequence ID" value="SEH08414.1"/>
    <property type="molecule type" value="Genomic_DNA"/>
</dbReference>
<sequence length="591" mass="69100">MLKFPYGISDFEKLISESYYYLDRTDRIPLIEQAGMQLLFLRPRRFGKSLLLDMLANYYDLAKAEQFETLFGDLFIGENPTPLHNRYFVMKWDFSTVLPEEDTKQQKKVLYDYINQRILGCVADYADYLDKVTIHDDAMISFASLLKAIQKTPYKLYLFIDEYDNFANEVMMSQVNQTMHNPERYKALVHGEGLLKTVFKNIKAAATGNGLDRVFITGVSPVVLADMSSGYNIVVNIYRRQEFNDLCGFHETEVREILSQVIEHCKLSEERYEEAFKIMKDFYNGYCFSTQDKSEVYNPTLTLYFLDNLLRTCEYPEDLLDHNLAMDRNRLNYIAKLPHGAEVVENAVDESRPLAVPKLHDRFGIEDMLLHEQREKELASLLYYLGVLTMDGKVALGKLKLRIPNLVIHSLYVEKLRQLLLPKVHDEDYQEAVEIFFLKGDLQPLCDFIEPRFDVFSNRDYRWQAEIAVKTAFMMLLFDDRLYVVDSEPELKRCYADLTLIARPDARQYEILDHLLEFKFIKLTDLALSNEQVRELTTEQLKALPLVKTAFEQAEKQLKKYRLVIEKRHGTVLKLQTTAVVALGFERLLWL</sequence>
<dbReference type="RefSeq" id="WP_103921956.1">
    <property type="nucleotide sequence ID" value="NZ_FMSV02000549.1"/>
</dbReference>
<dbReference type="Proteomes" id="UP000236724">
    <property type="component" value="Unassembled WGS sequence"/>
</dbReference>
<dbReference type="Pfam" id="PF09820">
    <property type="entry name" value="AAA-ATPase_like"/>
    <property type="match status" value="1"/>
</dbReference>
<proteinExistence type="predicted"/>
<dbReference type="PANTHER" id="PTHR34825">
    <property type="entry name" value="CONSERVED PROTEIN, WITH A WEAK D-GALACTARATE DEHYDRATASE/ALTRONATE HYDROLASE DOMAIN"/>
    <property type="match status" value="1"/>
</dbReference>
<dbReference type="PANTHER" id="PTHR34825:SF2">
    <property type="entry name" value="AAA-ATPASE-LIKE DOMAIN-CONTAINING PROTEIN"/>
    <property type="match status" value="1"/>
</dbReference>
<evidence type="ECO:0000259" key="1">
    <source>
        <dbReference type="Pfam" id="PF09820"/>
    </source>
</evidence>
<accession>A0A1H6FHE4</accession>
<dbReference type="InterPro" id="IPR018631">
    <property type="entry name" value="AAA-ATPase-like_dom"/>
</dbReference>
<keyword evidence="3" id="KW-1185">Reference proteome</keyword>
<feature type="domain" description="AAA-ATPase-like" evidence="1">
    <location>
        <begin position="5"/>
        <end position="227"/>
    </location>
</feature>
<organism evidence="2 3">
    <name type="scientific">Candidatus Venteria ishoeyi</name>
    <dbReference type="NCBI Taxonomy" id="1899563"/>
    <lineage>
        <taxon>Bacteria</taxon>
        <taxon>Pseudomonadati</taxon>
        <taxon>Pseudomonadota</taxon>
        <taxon>Gammaproteobacteria</taxon>
        <taxon>Thiotrichales</taxon>
        <taxon>Thiotrichaceae</taxon>
        <taxon>Venteria</taxon>
    </lineage>
</organism>
<dbReference type="SUPFAM" id="SSF52540">
    <property type="entry name" value="P-loop containing nucleoside triphosphate hydrolases"/>
    <property type="match status" value="1"/>
</dbReference>
<reference evidence="2 3" key="1">
    <citation type="submission" date="2016-10" db="EMBL/GenBank/DDBJ databases">
        <authorList>
            <person name="de Groot N.N."/>
        </authorList>
    </citation>
    <scope>NUCLEOTIDE SEQUENCE [LARGE SCALE GENOMIC DNA]</scope>
    <source>
        <strain evidence="2">MBHS1</strain>
    </source>
</reference>
<dbReference type="AlphaFoldDB" id="A0A1H6FHE4"/>
<gene>
    <name evidence="2" type="ORF">MBHS_04306</name>
</gene>
<evidence type="ECO:0000313" key="3">
    <source>
        <dbReference type="Proteomes" id="UP000236724"/>
    </source>
</evidence>
<dbReference type="OrthoDB" id="5619744at2"/>
<protein>
    <submittedName>
        <fullName evidence="2">Putative AAA-ATPase</fullName>
    </submittedName>
</protein>
<dbReference type="InterPro" id="IPR027417">
    <property type="entry name" value="P-loop_NTPase"/>
</dbReference>